<evidence type="ECO:0000256" key="2">
    <source>
        <dbReference type="ARBA" id="ARBA00022679"/>
    </source>
</evidence>
<comment type="caution">
    <text evidence="4">The sequence shown here is derived from an EMBL/GenBank/DDBJ whole genome shotgun (WGS) entry which is preliminary data.</text>
</comment>
<evidence type="ECO:0000313" key="4">
    <source>
        <dbReference type="EMBL" id="MBB6482392.1"/>
    </source>
</evidence>
<dbReference type="EMBL" id="JACHGJ010000011">
    <property type="protein sequence ID" value="MBB6482392.1"/>
    <property type="molecule type" value="Genomic_DNA"/>
</dbReference>
<dbReference type="Pfam" id="PF13649">
    <property type="entry name" value="Methyltransf_25"/>
    <property type="match status" value="1"/>
</dbReference>
<keyword evidence="1 4" id="KW-0489">Methyltransferase</keyword>
<dbReference type="PANTHER" id="PTHR43861">
    <property type="entry name" value="TRANS-ACONITATE 2-METHYLTRANSFERASE-RELATED"/>
    <property type="match status" value="1"/>
</dbReference>
<evidence type="ECO:0000313" key="5">
    <source>
        <dbReference type="Proteomes" id="UP000587760"/>
    </source>
</evidence>
<organism evidence="4 5">
    <name type="scientific">Spirochaeta isovalerica</name>
    <dbReference type="NCBI Taxonomy" id="150"/>
    <lineage>
        <taxon>Bacteria</taxon>
        <taxon>Pseudomonadati</taxon>
        <taxon>Spirochaetota</taxon>
        <taxon>Spirochaetia</taxon>
        <taxon>Spirochaetales</taxon>
        <taxon>Spirochaetaceae</taxon>
        <taxon>Spirochaeta</taxon>
    </lineage>
</organism>
<keyword evidence="5" id="KW-1185">Reference proteome</keyword>
<accession>A0A841RJB9</accession>
<dbReference type="AlphaFoldDB" id="A0A841RJB9"/>
<dbReference type="RefSeq" id="WP_184748628.1">
    <property type="nucleotide sequence ID" value="NZ_JACHGJ010000011.1"/>
</dbReference>
<dbReference type="GO" id="GO:0008168">
    <property type="term" value="F:methyltransferase activity"/>
    <property type="evidence" value="ECO:0007669"/>
    <property type="project" value="UniProtKB-KW"/>
</dbReference>
<dbReference type="CDD" id="cd02440">
    <property type="entry name" value="AdoMet_MTases"/>
    <property type="match status" value="1"/>
</dbReference>
<keyword evidence="2 4" id="KW-0808">Transferase</keyword>
<dbReference type="SUPFAM" id="SSF53335">
    <property type="entry name" value="S-adenosyl-L-methionine-dependent methyltransferases"/>
    <property type="match status" value="1"/>
</dbReference>
<protein>
    <submittedName>
        <fullName evidence="4">SAM-dependent methyltransferase</fullName>
    </submittedName>
</protein>
<name>A0A841RJB9_9SPIO</name>
<dbReference type="InterPro" id="IPR041698">
    <property type="entry name" value="Methyltransf_25"/>
</dbReference>
<dbReference type="Proteomes" id="UP000587760">
    <property type="component" value="Unassembled WGS sequence"/>
</dbReference>
<dbReference type="PANTHER" id="PTHR43861:SF1">
    <property type="entry name" value="TRANS-ACONITATE 2-METHYLTRANSFERASE"/>
    <property type="match status" value="1"/>
</dbReference>
<reference evidence="4 5" key="1">
    <citation type="submission" date="2020-08" db="EMBL/GenBank/DDBJ databases">
        <title>Genomic Encyclopedia of Type Strains, Phase IV (KMG-IV): sequencing the most valuable type-strain genomes for metagenomic binning, comparative biology and taxonomic classification.</title>
        <authorList>
            <person name="Goeker M."/>
        </authorList>
    </citation>
    <scope>NUCLEOTIDE SEQUENCE [LARGE SCALE GENOMIC DNA]</scope>
    <source>
        <strain evidence="4 5">DSM 2461</strain>
    </source>
</reference>
<dbReference type="InterPro" id="IPR029063">
    <property type="entry name" value="SAM-dependent_MTases_sf"/>
</dbReference>
<proteinExistence type="predicted"/>
<evidence type="ECO:0000259" key="3">
    <source>
        <dbReference type="Pfam" id="PF13649"/>
    </source>
</evidence>
<feature type="domain" description="Methyltransferase" evidence="3">
    <location>
        <begin position="51"/>
        <end position="133"/>
    </location>
</feature>
<dbReference type="Gene3D" id="3.40.50.150">
    <property type="entry name" value="Vaccinia Virus protein VP39"/>
    <property type="match status" value="1"/>
</dbReference>
<evidence type="ECO:0000256" key="1">
    <source>
        <dbReference type="ARBA" id="ARBA00022603"/>
    </source>
</evidence>
<sequence>MKKLDIIRNYYEPKLREDLPDFRTLGWESREAQFDRFRILTENVELNGHRILDVGCGLGNLLEHLKAIHETPDYTGVDILEHMVERARAKYPEYNFLHLDIFAENSFAEGDFHTIYSSGIFNINMGNNHDFLKDAIKLFLALAEKYVVFNLLHHNSPDRDETYYYFHPEEVVKMIEDINNNKLKSIKIIEHYLQNDFTVILEKK</sequence>
<gene>
    <name evidence="4" type="ORF">HNR50_004085</name>
</gene>
<dbReference type="GO" id="GO:0032259">
    <property type="term" value="P:methylation"/>
    <property type="evidence" value="ECO:0007669"/>
    <property type="project" value="UniProtKB-KW"/>
</dbReference>